<dbReference type="OrthoDB" id="1935666at2759"/>
<accession>A0A3S3M617</accession>
<sequence>MVFSSVLVATVATVSADLCQYIACNPQRLSSEEVLDLICCFPLQQLRRIALCVWSFFCFPPPDSYPFSSSDSDSSDSYSESDDSHSD</sequence>
<dbReference type="AlphaFoldDB" id="A0A3S3M617"/>
<evidence type="ECO:0000256" key="2">
    <source>
        <dbReference type="SAM" id="SignalP"/>
    </source>
</evidence>
<feature type="compositionally biased region" description="Low complexity" evidence="1">
    <location>
        <begin position="66"/>
        <end position="78"/>
    </location>
</feature>
<keyword evidence="2" id="KW-0732">Signal</keyword>
<gene>
    <name evidence="3" type="ORF">CKAN_00619600</name>
</gene>
<evidence type="ECO:0000256" key="1">
    <source>
        <dbReference type="SAM" id="MobiDB-lite"/>
    </source>
</evidence>
<dbReference type="PANTHER" id="PTHR35104:SF13">
    <property type="entry name" value="OS03G0807000 PROTEIN"/>
    <property type="match status" value="1"/>
</dbReference>
<evidence type="ECO:0000313" key="3">
    <source>
        <dbReference type="EMBL" id="RWR77696.1"/>
    </source>
</evidence>
<evidence type="ECO:0008006" key="5">
    <source>
        <dbReference type="Google" id="ProtNLM"/>
    </source>
</evidence>
<feature type="chain" id="PRO_5018743554" description="Secreted protein" evidence="2">
    <location>
        <begin position="17"/>
        <end position="87"/>
    </location>
</feature>
<dbReference type="Proteomes" id="UP000283530">
    <property type="component" value="Unassembled WGS sequence"/>
</dbReference>
<comment type="caution">
    <text evidence="3">The sequence shown here is derived from an EMBL/GenBank/DDBJ whole genome shotgun (WGS) entry which is preliminary data.</text>
</comment>
<protein>
    <recommendedName>
        <fullName evidence="5">Secreted protein</fullName>
    </recommendedName>
</protein>
<feature type="region of interest" description="Disordered" evidence="1">
    <location>
        <begin position="66"/>
        <end position="87"/>
    </location>
</feature>
<evidence type="ECO:0000313" key="4">
    <source>
        <dbReference type="Proteomes" id="UP000283530"/>
    </source>
</evidence>
<dbReference type="PANTHER" id="PTHR35104">
    <property type="entry name" value="OS03G0807000 PROTEIN"/>
    <property type="match status" value="1"/>
</dbReference>
<dbReference type="EMBL" id="QPKB01000002">
    <property type="protein sequence ID" value="RWR77696.1"/>
    <property type="molecule type" value="Genomic_DNA"/>
</dbReference>
<keyword evidence="4" id="KW-1185">Reference proteome</keyword>
<name>A0A3S3M617_9MAGN</name>
<reference evidence="3 4" key="1">
    <citation type="journal article" date="2019" name="Nat. Plants">
        <title>Stout camphor tree genome fills gaps in understanding of flowering plant genome evolution.</title>
        <authorList>
            <person name="Chaw S.M."/>
            <person name="Liu Y.C."/>
            <person name="Wu Y.W."/>
            <person name="Wang H.Y."/>
            <person name="Lin C.I."/>
            <person name="Wu C.S."/>
            <person name="Ke H.M."/>
            <person name="Chang L.Y."/>
            <person name="Hsu C.Y."/>
            <person name="Yang H.T."/>
            <person name="Sudianto E."/>
            <person name="Hsu M.H."/>
            <person name="Wu K.P."/>
            <person name="Wang L.N."/>
            <person name="Leebens-Mack J.H."/>
            <person name="Tsai I.J."/>
        </authorList>
    </citation>
    <scope>NUCLEOTIDE SEQUENCE [LARGE SCALE GENOMIC DNA]</scope>
    <source>
        <strain evidence="4">cv. Chaw 1501</strain>
        <tissue evidence="3">Young leaves</tissue>
    </source>
</reference>
<organism evidence="3 4">
    <name type="scientific">Cinnamomum micranthum f. kanehirae</name>
    <dbReference type="NCBI Taxonomy" id="337451"/>
    <lineage>
        <taxon>Eukaryota</taxon>
        <taxon>Viridiplantae</taxon>
        <taxon>Streptophyta</taxon>
        <taxon>Embryophyta</taxon>
        <taxon>Tracheophyta</taxon>
        <taxon>Spermatophyta</taxon>
        <taxon>Magnoliopsida</taxon>
        <taxon>Magnoliidae</taxon>
        <taxon>Laurales</taxon>
        <taxon>Lauraceae</taxon>
        <taxon>Cinnamomum</taxon>
    </lineage>
</organism>
<feature type="signal peptide" evidence="2">
    <location>
        <begin position="1"/>
        <end position="16"/>
    </location>
</feature>
<proteinExistence type="predicted"/>